<dbReference type="PANTHER" id="PTHR11661">
    <property type="entry name" value="60S RIBOSOMAL PROTEIN L12"/>
    <property type="match status" value="1"/>
</dbReference>
<keyword evidence="8" id="KW-1185">Reference proteome</keyword>
<dbReference type="SUPFAM" id="SSF46906">
    <property type="entry name" value="Ribosomal protein L11, C-terminal domain"/>
    <property type="match status" value="1"/>
</dbReference>
<dbReference type="HAMAP" id="MF_00736">
    <property type="entry name" value="Ribosomal_uL11"/>
    <property type="match status" value="1"/>
</dbReference>
<dbReference type="SMART" id="SM00649">
    <property type="entry name" value="RL11"/>
    <property type="match status" value="1"/>
</dbReference>
<dbReference type="InterPro" id="IPR036769">
    <property type="entry name" value="Ribosomal_uL11_C_sf"/>
</dbReference>
<dbReference type="PANTHER" id="PTHR11661:SF2">
    <property type="entry name" value="LARGE RIBOSOMAL SUBUNIT PROTEIN UL11"/>
    <property type="match status" value="1"/>
</dbReference>
<dbReference type="InterPro" id="IPR020783">
    <property type="entry name" value="Ribosomal_uL11_C"/>
</dbReference>
<keyword evidence="3 4" id="KW-0687">Ribonucleoprotein</keyword>
<evidence type="ECO:0000313" key="8">
    <source>
        <dbReference type="Proteomes" id="UP001642464"/>
    </source>
</evidence>
<accession>A0ABP0RJ55</accession>
<comment type="caution">
    <text evidence="7">The sequence shown here is derived from an EMBL/GenBank/DDBJ whole genome shotgun (WGS) entry which is preliminary data.</text>
</comment>
<dbReference type="Pfam" id="PF03946">
    <property type="entry name" value="Ribosomal_L11_N"/>
    <property type="match status" value="1"/>
</dbReference>
<dbReference type="EMBL" id="CAXAMM010041407">
    <property type="protein sequence ID" value="CAK9099247.1"/>
    <property type="molecule type" value="Genomic_DNA"/>
</dbReference>
<protein>
    <submittedName>
        <fullName evidence="7">60S ribosomal protein L12-B</fullName>
    </submittedName>
</protein>
<name>A0ABP0RJ55_9DINO</name>
<dbReference type="Pfam" id="PF00298">
    <property type="entry name" value="Ribosomal_L11"/>
    <property type="match status" value="1"/>
</dbReference>
<dbReference type="InterPro" id="IPR020784">
    <property type="entry name" value="Ribosomal_uL11_N"/>
</dbReference>
<evidence type="ECO:0000313" key="7">
    <source>
        <dbReference type="EMBL" id="CAK9099247.1"/>
    </source>
</evidence>
<dbReference type="Gene3D" id="1.10.10.250">
    <property type="entry name" value="Ribosomal protein L11, C-terminal domain"/>
    <property type="match status" value="1"/>
</dbReference>
<dbReference type="InterPro" id="IPR000911">
    <property type="entry name" value="Ribosomal_uL11"/>
</dbReference>
<reference evidence="7 8" key="1">
    <citation type="submission" date="2024-02" db="EMBL/GenBank/DDBJ databases">
        <authorList>
            <person name="Chen Y."/>
            <person name="Shah S."/>
            <person name="Dougan E. K."/>
            <person name="Thang M."/>
            <person name="Chan C."/>
        </authorList>
    </citation>
    <scope>NUCLEOTIDE SEQUENCE [LARGE SCALE GENOMIC DNA]</scope>
</reference>
<dbReference type="InterPro" id="IPR036796">
    <property type="entry name" value="Ribosomal_uL11_N_sf"/>
</dbReference>
<evidence type="ECO:0000256" key="4">
    <source>
        <dbReference type="RuleBase" id="RU003978"/>
    </source>
</evidence>
<dbReference type="GO" id="GO:0005840">
    <property type="term" value="C:ribosome"/>
    <property type="evidence" value="ECO:0007669"/>
    <property type="project" value="UniProtKB-KW"/>
</dbReference>
<gene>
    <name evidence="7" type="ORF">SCF082_LOCUS46487</name>
</gene>
<dbReference type="Gene3D" id="3.30.1550.10">
    <property type="entry name" value="Ribosomal protein L11/L12, N-terminal domain"/>
    <property type="match status" value="1"/>
</dbReference>
<feature type="domain" description="Large ribosomal subunit protein uL11 N-terminal" evidence="6">
    <location>
        <begin position="15"/>
        <end position="69"/>
    </location>
</feature>
<evidence type="ECO:0000256" key="2">
    <source>
        <dbReference type="ARBA" id="ARBA00022980"/>
    </source>
</evidence>
<organism evidence="7 8">
    <name type="scientific">Durusdinium trenchii</name>
    <dbReference type="NCBI Taxonomy" id="1381693"/>
    <lineage>
        <taxon>Eukaryota</taxon>
        <taxon>Sar</taxon>
        <taxon>Alveolata</taxon>
        <taxon>Dinophyceae</taxon>
        <taxon>Suessiales</taxon>
        <taxon>Symbiodiniaceae</taxon>
        <taxon>Durusdinium</taxon>
    </lineage>
</organism>
<evidence type="ECO:0000256" key="3">
    <source>
        <dbReference type="ARBA" id="ARBA00023274"/>
    </source>
</evidence>
<dbReference type="SUPFAM" id="SSF54747">
    <property type="entry name" value="Ribosomal L11/L12e N-terminal domain"/>
    <property type="match status" value="1"/>
</dbReference>
<evidence type="ECO:0000259" key="6">
    <source>
        <dbReference type="Pfam" id="PF03946"/>
    </source>
</evidence>
<proteinExistence type="inferred from homology"/>
<sequence length="408" mass="46109">MAPKFDPNEVKVVFLRQYGGEQAPSSVLAPKVGPLGMSPKKVGDDIVKGTSQWKGIRVTVKLTIQNRQAKVDVEPNATSLIIKALKEPLRDRKKTKNIKHTGNLTKNVFLDIVRQMRKKSLAKEFKGTAKEILGTCFAVGCTVDGQKPGSLQQAIDDDEWELPTEFIPPLHFIRGLISRSKRPYPLPSLYRGRVVHLIRDPAELAASAFRFHSRRALRENPHFAAFHGLGCHGCSHTVWHDLFRRCGYRCGYLTLLQKIGNASVPEALELEYGRSHSSIQAMLRNTELLSNDSRVLHLSPEHFRQPHVAQTLRCMAHFILGHGHGDALVAPADILDSLTKEMVKDSQLWLAKTHHATFKDRKDWKLDFRKHLLSHPSWGPSLSKTSVFFRGIFEHQSELFKCPVPSFY</sequence>
<comment type="similarity">
    <text evidence="1 4">Belongs to the universal ribosomal protein uL11 family.</text>
</comment>
<evidence type="ECO:0000259" key="5">
    <source>
        <dbReference type="Pfam" id="PF00298"/>
    </source>
</evidence>
<keyword evidence="2 4" id="KW-0689">Ribosomal protein</keyword>
<evidence type="ECO:0000256" key="1">
    <source>
        <dbReference type="ARBA" id="ARBA00010537"/>
    </source>
</evidence>
<feature type="domain" description="Large ribosomal subunit protein uL11 C-terminal" evidence="5">
    <location>
        <begin position="74"/>
        <end position="143"/>
    </location>
</feature>
<dbReference type="Proteomes" id="UP001642464">
    <property type="component" value="Unassembled WGS sequence"/>
</dbReference>